<organism evidence="3 4">
    <name type="scientific">Candidatus Eisenbergiella intestinigallinarum</name>
    <dbReference type="NCBI Taxonomy" id="2838549"/>
    <lineage>
        <taxon>Bacteria</taxon>
        <taxon>Bacillati</taxon>
        <taxon>Bacillota</taxon>
        <taxon>Clostridia</taxon>
        <taxon>Lachnospirales</taxon>
        <taxon>Lachnospiraceae</taxon>
        <taxon>Eisenbergiella</taxon>
    </lineage>
</organism>
<dbReference type="PANTHER" id="PTHR38781">
    <property type="entry name" value="ANTITOXIN DINJ-RELATED"/>
    <property type="match status" value="1"/>
</dbReference>
<dbReference type="EMBL" id="DWVS01000230">
    <property type="protein sequence ID" value="HJC88186.1"/>
    <property type="molecule type" value="Genomic_DNA"/>
</dbReference>
<dbReference type="Gene3D" id="1.10.1220.10">
    <property type="entry name" value="Met repressor-like"/>
    <property type="match status" value="1"/>
</dbReference>
<dbReference type="InterPro" id="IPR013321">
    <property type="entry name" value="Arc_rbn_hlx_hlx"/>
</dbReference>
<dbReference type="PANTHER" id="PTHR38781:SF1">
    <property type="entry name" value="ANTITOXIN DINJ-RELATED"/>
    <property type="match status" value="1"/>
</dbReference>
<name>A0A9D2QII1_9FIRM</name>
<evidence type="ECO:0000256" key="2">
    <source>
        <dbReference type="ARBA" id="ARBA00022649"/>
    </source>
</evidence>
<keyword evidence="2" id="KW-1277">Toxin-antitoxin system</keyword>
<dbReference type="GO" id="GO:0006351">
    <property type="term" value="P:DNA-templated transcription"/>
    <property type="evidence" value="ECO:0007669"/>
    <property type="project" value="TreeGrafter"/>
</dbReference>
<dbReference type="GO" id="GO:0006355">
    <property type="term" value="P:regulation of DNA-templated transcription"/>
    <property type="evidence" value="ECO:0007669"/>
    <property type="project" value="InterPro"/>
</dbReference>
<comment type="caution">
    <text evidence="3">The sequence shown here is derived from an EMBL/GenBank/DDBJ whole genome shotgun (WGS) entry which is preliminary data.</text>
</comment>
<comment type="similarity">
    <text evidence="1">Belongs to the RelB/DinJ antitoxin family.</text>
</comment>
<evidence type="ECO:0000256" key="1">
    <source>
        <dbReference type="ARBA" id="ARBA00010562"/>
    </source>
</evidence>
<dbReference type="InterPro" id="IPR007337">
    <property type="entry name" value="RelB/DinJ"/>
</dbReference>
<gene>
    <name evidence="3" type="ORF">H9926_09240</name>
</gene>
<dbReference type="NCBIfam" id="TIGR02384">
    <property type="entry name" value="RelB_DinJ"/>
    <property type="match status" value="1"/>
</dbReference>
<evidence type="ECO:0000313" key="4">
    <source>
        <dbReference type="Proteomes" id="UP000823922"/>
    </source>
</evidence>
<evidence type="ECO:0000313" key="3">
    <source>
        <dbReference type="EMBL" id="HJC88186.1"/>
    </source>
</evidence>
<dbReference type="Pfam" id="PF04221">
    <property type="entry name" value="RelB"/>
    <property type="match status" value="1"/>
</dbReference>
<protein>
    <submittedName>
        <fullName evidence="3">Type II toxin-antitoxin system RelB/DinJ family antitoxin</fullName>
    </submittedName>
</protein>
<dbReference type="AlphaFoldDB" id="A0A9D2QII1"/>
<proteinExistence type="inferred from homology"/>
<reference evidence="3" key="1">
    <citation type="journal article" date="2021" name="PeerJ">
        <title>Extensive microbial diversity within the chicken gut microbiome revealed by metagenomics and culture.</title>
        <authorList>
            <person name="Gilroy R."/>
            <person name="Ravi A."/>
            <person name="Getino M."/>
            <person name="Pursley I."/>
            <person name="Horton D.L."/>
            <person name="Alikhan N.F."/>
            <person name="Baker D."/>
            <person name="Gharbi K."/>
            <person name="Hall N."/>
            <person name="Watson M."/>
            <person name="Adriaenssens E.M."/>
            <person name="Foster-Nyarko E."/>
            <person name="Jarju S."/>
            <person name="Secka A."/>
            <person name="Antonio M."/>
            <person name="Oren A."/>
            <person name="Chaudhuri R.R."/>
            <person name="La Ragione R."/>
            <person name="Hildebrand F."/>
            <person name="Pallen M.J."/>
        </authorList>
    </citation>
    <scope>NUCLEOTIDE SEQUENCE</scope>
    <source>
        <strain evidence="3">ChiBcec1-1630</strain>
    </source>
</reference>
<accession>A0A9D2QII1</accession>
<dbReference type="Proteomes" id="UP000823922">
    <property type="component" value="Unassembled WGS sequence"/>
</dbReference>
<sequence length="104" mass="11809">MAEQVLIQFRVDKDLKQDVADICDALGTDIPTVFRMCMKQIIITRGIPFSTRLPEKAVTREEAIDAFEEMRRQAADVPEMSLEEINDEIRSARAGLKARKAADR</sequence>
<reference evidence="3" key="2">
    <citation type="submission" date="2021-04" db="EMBL/GenBank/DDBJ databases">
        <authorList>
            <person name="Gilroy R."/>
        </authorList>
    </citation>
    <scope>NUCLEOTIDE SEQUENCE</scope>
    <source>
        <strain evidence="3">ChiBcec1-1630</strain>
    </source>
</reference>